<dbReference type="EMBL" id="UHAQ01000002">
    <property type="protein sequence ID" value="SUK37503.1"/>
    <property type="molecule type" value="Genomic_DNA"/>
</dbReference>
<protein>
    <submittedName>
        <fullName evidence="2">Integral membrane protein</fullName>
    </submittedName>
</protein>
<proteinExistence type="predicted"/>
<evidence type="ECO:0000256" key="1">
    <source>
        <dbReference type="SAM" id="Phobius"/>
    </source>
</evidence>
<evidence type="ECO:0000313" key="2">
    <source>
        <dbReference type="EMBL" id="SUK37503.1"/>
    </source>
</evidence>
<dbReference type="InterPro" id="IPR036259">
    <property type="entry name" value="MFS_trans_sf"/>
</dbReference>
<feature type="transmembrane region" description="Helical" evidence="1">
    <location>
        <begin position="46"/>
        <end position="65"/>
    </location>
</feature>
<organism evidence="2 3">
    <name type="scientific">Staphylococcus aureus</name>
    <dbReference type="NCBI Taxonomy" id="1280"/>
    <lineage>
        <taxon>Bacteria</taxon>
        <taxon>Bacillati</taxon>
        <taxon>Bacillota</taxon>
        <taxon>Bacilli</taxon>
        <taxon>Bacillales</taxon>
        <taxon>Staphylococcaceae</taxon>
        <taxon>Staphylococcus</taxon>
    </lineage>
</organism>
<keyword evidence="1" id="KW-0812">Transmembrane</keyword>
<keyword evidence="1" id="KW-1133">Transmembrane helix</keyword>
<name>A0A380DM49_STAAU</name>
<dbReference type="Proteomes" id="UP000254502">
    <property type="component" value="Unassembled WGS sequence"/>
</dbReference>
<evidence type="ECO:0000313" key="3">
    <source>
        <dbReference type="Proteomes" id="UP000254502"/>
    </source>
</evidence>
<dbReference type="AlphaFoldDB" id="A0A380DM49"/>
<reference evidence="2 3" key="1">
    <citation type="submission" date="2018-06" db="EMBL/GenBank/DDBJ databases">
        <authorList>
            <consortium name="Pathogen Informatics"/>
            <person name="Doyle S."/>
        </authorList>
    </citation>
    <scope>NUCLEOTIDE SEQUENCE [LARGE SCALE GENOMIC DNA]</scope>
    <source>
        <strain evidence="2 3">NCTC5664</strain>
    </source>
</reference>
<accession>A0A380DM49</accession>
<dbReference type="Gene3D" id="1.20.1250.20">
    <property type="entry name" value="MFS general substrate transporter like domains"/>
    <property type="match status" value="1"/>
</dbReference>
<gene>
    <name evidence="2" type="ORF">NCTC5664_00750</name>
</gene>
<feature type="transmembrane region" description="Helical" evidence="1">
    <location>
        <begin position="21"/>
        <end position="40"/>
    </location>
</feature>
<keyword evidence="1" id="KW-0472">Membrane</keyword>
<dbReference type="SUPFAM" id="SSF103473">
    <property type="entry name" value="MFS general substrate transporter"/>
    <property type="match status" value="1"/>
</dbReference>
<sequence>MILKFPLSIISGYLIEIFPKKLLVLIYQATMVVMLVFMGIFGSHQLVAIIGFCVAYAIFTIVWGLQFPVMDTLIMDAITEDVEHYITD</sequence>